<dbReference type="PANTHER" id="PTHR12839">
    <property type="entry name" value="NONSENSE-MEDIATED MRNA DECAY PROTEIN 2 UP-FRAMESHIFT SUPPRESSOR 2"/>
    <property type="match status" value="1"/>
</dbReference>
<keyword evidence="4" id="KW-1185">Reference proteome</keyword>
<dbReference type="WBParaSite" id="ECPE_0000009301-mRNA-1">
    <property type="protein sequence ID" value="ECPE_0000009301-mRNA-1"/>
    <property type="gene ID" value="ECPE_0000009301"/>
</dbReference>
<name>A0A182ZZF9_9TREM</name>
<dbReference type="InterPro" id="IPR039762">
    <property type="entry name" value="Nmd2/UPF2"/>
</dbReference>
<gene>
    <name evidence="3" type="ORF">ECPE_LOCUS94</name>
</gene>
<feature type="compositionally biased region" description="Basic and acidic residues" evidence="1">
    <location>
        <begin position="43"/>
        <end position="59"/>
    </location>
</feature>
<reference evidence="3 4" key="2">
    <citation type="submission" date="2018-11" db="EMBL/GenBank/DDBJ databases">
        <authorList>
            <consortium name="Pathogen Informatics"/>
        </authorList>
    </citation>
    <scope>NUCLEOTIDE SEQUENCE [LARGE SCALE GENOMIC DNA]</scope>
    <source>
        <strain evidence="3 4">Egypt</strain>
    </source>
</reference>
<evidence type="ECO:0000313" key="3">
    <source>
        <dbReference type="EMBL" id="VDP18656.1"/>
    </source>
</evidence>
<dbReference type="GO" id="GO:0005737">
    <property type="term" value="C:cytoplasm"/>
    <property type="evidence" value="ECO:0007669"/>
    <property type="project" value="TreeGrafter"/>
</dbReference>
<protein>
    <submittedName>
        <fullName evidence="5">START domain-containing protein</fullName>
    </submittedName>
</protein>
<dbReference type="AlphaFoldDB" id="A0A182ZZF9"/>
<dbReference type="InterPro" id="IPR003890">
    <property type="entry name" value="MIF4G-like_typ-3"/>
</dbReference>
<dbReference type="PANTHER" id="PTHR12839:SF7">
    <property type="entry name" value="REGULATOR OF NONSENSE TRANSCRIPTS 2"/>
    <property type="match status" value="1"/>
</dbReference>
<proteinExistence type="predicted"/>
<dbReference type="SUPFAM" id="SSF48371">
    <property type="entry name" value="ARM repeat"/>
    <property type="match status" value="1"/>
</dbReference>
<evidence type="ECO:0000256" key="1">
    <source>
        <dbReference type="SAM" id="MobiDB-lite"/>
    </source>
</evidence>
<dbReference type="Proteomes" id="UP000272942">
    <property type="component" value="Unassembled WGS sequence"/>
</dbReference>
<evidence type="ECO:0000313" key="4">
    <source>
        <dbReference type="Proteomes" id="UP000272942"/>
    </source>
</evidence>
<dbReference type="GO" id="GO:0035145">
    <property type="term" value="C:exon-exon junction complex"/>
    <property type="evidence" value="ECO:0007669"/>
    <property type="project" value="TreeGrafter"/>
</dbReference>
<dbReference type="Gene3D" id="1.25.40.180">
    <property type="match status" value="1"/>
</dbReference>
<dbReference type="GO" id="GO:0003723">
    <property type="term" value="F:RNA binding"/>
    <property type="evidence" value="ECO:0007669"/>
    <property type="project" value="InterPro"/>
</dbReference>
<feature type="domain" description="MIF4G" evidence="2">
    <location>
        <begin position="126"/>
        <end position="226"/>
    </location>
</feature>
<accession>A0A182ZZF9</accession>
<organism evidence="5">
    <name type="scientific">Echinostoma caproni</name>
    <dbReference type="NCBI Taxonomy" id="27848"/>
    <lineage>
        <taxon>Eukaryota</taxon>
        <taxon>Metazoa</taxon>
        <taxon>Spiralia</taxon>
        <taxon>Lophotrochozoa</taxon>
        <taxon>Platyhelminthes</taxon>
        <taxon>Trematoda</taxon>
        <taxon>Digenea</taxon>
        <taxon>Plagiorchiida</taxon>
        <taxon>Echinostomata</taxon>
        <taxon>Echinostomatoidea</taxon>
        <taxon>Echinostomatidae</taxon>
        <taxon>Echinostoma</taxon>
    </lineage>
</organism>
<dbReference type="EMBL" id="UZAN01000245">
    <property type="protein sequence ID" value="VDP18656.1"/>
    <property type="molecule type" value="Genomic_DNA"/>
</dbReference>
<dbReference type="InterPro" id="IPR016024">
    <property type="entry name" value="ARM-type_fold"/>
</dbReference>
<reference evidence="5" key="1">
    <citation type="submission" date="2016-06" db="UniProtKB">
        <authorList>
            <consortium name="WormBaseParasite"/>
        </authorList>
    </citation>
    <scope>IDENTIFICATION</scope>
</reference>
<dbReference type="Pfam" id="PF02854">
    <property type="entry name" value="MIF4G"/>
    <property type="match status" value="1"/>
</dbReference>
<evidence type="ECO:0000313" key="5">
    <source>
        <dbReference type="WBParaSite" id="ECPE_0000009301-mRNA-1"/>
    </source>
</evidence>
<evidence type="ECO:0000259" key="2">
    <source>
        <dbReference type="Pfam" id="PF02854"/>
    </source>
</evidence>
<dbReference type="GO" id="GO:0000184">
    <property type="term" value="P:nuclear-transcribed mRNA catabolic process, nonsense-mediated decay"/>
    <property type="evidence" value="ECO:0007669"/>
    <property type="project" value="InterPro"/>
</dbReference>
<feature type="region of interest" description="Disordered" evidence="1">
    <location>
        <begin position="41"/>
        <end position="66"/>
    </location>
</feature>
<dbReference type="OrthoDB" id="27832at2759"/>
<feature type="region of interest" description="Disordered" evidence="1">
    <location>
        <begin position="80"/>
        <end position="118"/>
    </location>
</feature>
<sequence>MDAVEQDENDTHIGAQLFEDEDTRLFYESLPDIKAMVPGILYKDSEQAKPDTNREKTEEENSTVEDIDVETVESELAREEEEVFRNTEDSATANAAADRDKPPTMLGIEETEEDPNSSGKVLMETFLTQLPNCVNRDLIDRAAVDFCLNLNKRSNRRRLARALLMVPRTRYDLLPFYARLVAALAPVMPDLVQDVNTMLTGEFRWRVSKRDQLNLESKLKVVRFIAQTETETRVSSSGFSLMDEIPVRRELTKTVRLNSEVDVFPGCMLKIFEFDDSTPMYLKEIYFSNYYTGRVSAKLCIEDVGSYMPIWIDLFRIQLMPDYHYSAGSCANVKVTFPSGFKTVESPQRLQRAVFMLQQSSPIWKEYSINAV</sequence>